<feature type="transmembrane region" description="Helical" evidence="1">
    <location>
        <begin position="34"/>
        <end position="56"/>
    </location>
</feature>
<keyword evidence="1" id="KW-1133">Transmembrane helix</keyword>
<dbReference type="AlphaFoldDB" id="T2S8N9"/>
<dbReference type="EMBL" id="AVNI01000002">
    <property type="protein sequence ID" value="EQD88793.1"/>
    <property type="molecule type" value="Genomic_DNA"/>
</dbReference>
<feature type="transmembrane region" description="Helical" evidence="1">
    <location>
        <begin position="68"/>
        <end position="88"/>
    </location>
</feature>
<reference evidence="2 3" key="1">
    <citation type="journal article" date="2013" name="Genome Announc.">
        <title>Genome Sequences of Three hpAfrica2 Strains of Helicobacter pylori.</title>
        <authorList>
            <person name="Duncan S.S."/>
            <person name="Bertoli M.T."/>
            <person name="Kersulyte D."/>
            <person name="Valk P.L."/>
            <person name="Tamma S."/>
            <person name="Segal I."/>
            <person name="McClain M.S."/>
            <person name="Cover T.L."/>
            <person name="Berg D.E."/>
        </authorList>
    </citation>
    <scope>NUCLEOTIDE SEQUENCE [LARGE SCALE GENOMIC DNA]</scope>
    <source>
        <strain evidence="2 3">SouthAfrica50</strain>
    </source>
</reference>
<dbReference type="PATRIC" id="fig|1352357.3.peg.1082"/>
<name>T2S8N9_HELPX</name>
<proteinExistence type="predicted"/>
<keyword evidence="1" id="KW-0472">Membrane</keyword>
<gene>
    <name evidence="2" type="ORF">HPSA50_1114</name>
</gene>
<accession>T2S8N9</accession>
<evidence type="ECO:0000256" key="1">
    <source>
        <dbReference type="SAM" id="Phobius"/>
    </source>
</evidence>
<keyword evidence="1" id="KW-0812">Transmembrane</keyword>
<evidence type="ECO:0000313" key="3">
    <source>
        <dbReference type="Proteomes" id="UP000015816"/>
    </source>
</evidence>
<dbReference type="Proteomes" id="UP000015816">
    <property type="component" value="Unassembled WGS sequence"/>
</dbReference>
<comment type="caution">
    <text evidence="2">The sequence shown here is derived from an EMBL/GenBank/DDBJ whole genome shotgun (WGS) entry which is preliminary data.</text>
</comment>
<sequence length="98" mass="10832">MFTLGVTLLNPQVYLEMVFLIGASALSFNLTQKFVFLAGTLSAAFSWLLLLCVLSLRYGSKLLNNQKIFMGVNLFVTAIMGTLSVTLFRDFLALLSKT</sequence>
<evidence type="ECO:0000313" key="2">
    <source>
        <dbReference type="EMBL" id="EQD88793.1"/>
    </source>
</evidence>
<protein>
    <submittedName>
        <fullName evidence="2">LysE type translocator family protein</fullName>
    </submittedName>
</protein>
<organism evidence="2 3">
    <name type="scientific">Helicobacter pylori SouthAfrica50</name>
    <dbReference type="NCBI Taxonomy" id="1352357"/>
    <lineage>
        <taxon>Bacteria</taxon>
        <taxon>Pseudomonadati</taxon>
        <taxon>Campylobacterota</taxon>
        <taxon>Epsilonproteobacteria</taxon>
        <taxon>Campylobacterales</taxon>
        <taxon>Helicobacteraceae</taxon>
        <taxon>Helicobacter</taxon>
    </lineage>
</organism>